<reference evidence="2 3" key="1">
    <citation type="journal article" date="2021" name="Elife">
        <title>Chloroplast acquisition without the gene transfer in kleptoplastic sea slugs, Plakobranchus ocellatus.</title>
        <authorList>
            <person name="Maeda T."/>
            <person name="Takahashi S."/>
            <person name="Yoshida T."/>
            <person name="Shimamura S."/>
            <person name="Takaki Y."/>
            <person name="Nagai Y."/>
            <person name="Toyoda A."/>
            <person name="Suzuki Y."/>
            <person name="Arimoto A."/>
            <person name="Ishii H."/>
            <person name="Satoh N."/>
            <person name="Nishiyama T."/>
            <person name="Hasebe M."/>
            <person name="Maruyama T."/>
            <person name="Minagawa J."/>
            <person name="Obokata J."/>
            <person name="Shigenobu S."/>
        </authorList>
    </citation>
    <scope>NUCLEOTIDE SEQUENCE [LARGE SCALE GENOMIC DNA]</scope>
</reference>
<organism evidence="2 3">
    <name type="scientific">Elysia marginata</name>
    <dbReference type="NCBI Taxonomy" id="1093978"/>
    <lineage>
        <taxon>Eukaryota</taxon>
        <taxon>Metazoa</taxon>
        <taxon>Spiralia</taxon>
        <taxon>Lophotrochozoa</taxon>
        <taxon>Mollusca</taxon>
        <taxon>Gastropoda</taxon>
        <taxon>Heterobranchia</taxon>
        <taxon>Euthyneura</taxon>
        <taxon>Panpulmonata</taxon>
        <taxon>Sacoglossa</taxon>
        <taxon>Placobranchoidea</taxon>
        <taxon>Plakobranchidae</taxon>
        <taxon>Elysia</taxon>
    </lineage>
</organism>
<dbReference type="Pfam" id="PF03564">
    <property type="entry name" value="DUF1759"/>
    <property type="match status" value="1"/>
</dbReference>
<dbReference type="EMBL" id="BMAT01007551">
    <property type="protein sequence ID" value="GFR66710.1"/>
    <property type="molecule type" value="Genomic_DNA"/>
</dbReference>
<dbReference type="AlphaFoldDB" id="A0AAV4F2P7"/>
<accession>A0AAV4F2P7</accession>
<keyword evidence="3" id="KW-1185">Reference proteome</keyword>
<dbReference type="SUPFAM" id="SSF50630">
    <property type="entry name" value="Acid proteases"/>
    <property type="match status" value="1"/>
</dbReference>
<evidence type="ECO:0000313" key="2">
    <source>
        <dbReference type="EMBL" id="GFR66710.1"/>
    </source>
</evidence>
<dbReference type="PANTHER" id="PTHR47331:SF1">
    <property type="entry name" value="GAG-LIKE PROTEIN"/>
    <property type="match status" value="1"/>
</dbReference>
<gene>
    <name evidence="2" type="ORF">ElyMa_003689400</name>
</gene>
<comment type="caution">
    <text evidence="2">The sequence shown here is derived from an EMBL/GenBank/DDBJ whole genome shotgun (WGS) entry which is preliminary data.</text>
</comment>
<dbReference type="InterPro" id="IPR005312">
    <property type="entry name" value="DUF1759"/>
</dbReference>
<dbReference type="InterPro" id="IPR021109">
    <property type="entry name" value="Peptidase_aspartic_dom_sf"/>
</dbReference>
<sequence>MRALHHADLSSSHTIRRSLTIDPYCVGQNRIQIHLNPMDRSEPLRYQAVLDIFRLVGVAASAISGLALTAENYLVAKDILKRRFGRRERIIFSHVQKLLESNWSNATGTTTASLWRLHDELQTRERSLDNLGISGKTYGVILTPLILHQLPPNVRLEWARIGEGHEGDLEFLLNFLFEEIQRRKRSQTFGHQRQGGSGAANVMRPGEGLSEKKKQGGTASALMVPAREERPKPLCVFCSGNHYYDRCQELKDLDFDSRKDKIKKLGLCYLCLGKHFAKECQKACYFCKGKHHSVLCKKQIEKRTSVKMNGKPALVSYARAGDKSTVMQVVRAVIDGNEFNVLFDCGSDRSFITVGCAKRMKLKCIGKETLTYCCFGENESRRGKKDEYEMSVGRERLRLIGMKTVCSTMYRAAVPVHILRKFSGLNLAGRL</sequence>
<protein>
    <submittedName>
        <fullName evidence="2">Transposon Ty3-G Gag-Pol polyprotein</fullName>
    </submittedName>
</protein>
<name>A0AAV4F2P7_9GAST</name>
<dbReference type="Proteomes" id="UP000762676">
    <property type="component" value="Unassembled WGS sequence"/>
</dbReference>
<evidence type="ECO:0000313" key="3">
    <source>
        <dbReference type="Proteomes" id="UP000762676"/>
    </source>
</evidence>
<dbReference type="PANTHER" id="PTHR47331">
    <property type="entry name" value="PHD-TYPE DOMAIN-CONTAINING PROTEIN"/>
    <property type="match status" value="1"/>
</dbReference>
<evidence type="ECO:0000256" key="1">
    <source>
        <dbReference type="SAM" id="MobiDB-lite"/>
    </source>
</evidence>
<feature type="region of interest" description="Disordered" evidence="1">
    <location>
        <begin position="187"/>
        <end position="219"/>
    </location>
</feature>
<dbReference type="Gene3D" id="2.40.70.10">
    <property type="entry name" value="Acid Proteases"/>
    <property type="match status" value="1"/>
</dbReference>
<proteinExistence type="predicted"/>